<accession>A0A6D2IFA9</accession>
<sequence>MKRASVVVAKRRASSGTRNCSTLSERRGYVRTPAFTLRSLVAKGALACLGWKIGIWLASLRFDSGWEEAVQRHVTVENNMRMEKERLEASRIQLREYMEKCGAARTRKKKE</sequence>
<reference evidence="1" key="1">
    <citation type="submission" date="2020-01" db="EMBL/GenBank/DDBJ databases">
        <authorList>
            <person name="Mishra B."/>
        </authorList>
    </citation>
    <scope>NUCLEOTIDE SEQUENCE [LARGE SCALE GENOMIC DNA]</scope>
</reference>
<name>A0A6D2IFA9_9BRAS</name>
<protein>
    <submittedName>
        <fullName evidence="1">Uncharacterized protein</fullName>
    </submittedName>
</protein>
<comment type="caution">
    <text evidence="1">The sequence shown here is derived from an EMBL/GenBank/DDBJ whole genome shotgun (WGS) entry which is preliminary data.</text>
</comment>
<evidence type="ECO:0000313" key="1">
    <source>
        <dbReference type="EMBL" id="CAA7024701.1"/>
    </source>
</evidence>
<dbReference type="AlphaFoldDB" id="A0A6D2IFA9"/>
<proteinExistence type="predicted"/>
<gene>
    <name evidence="1" type="ORF">MERR_LOCUS11936</name>
</gene>
<dbReference type="EMBL" id="CACVBM020000921">
    <property type="protein sequence ID" value="CAA7024701.1"/>
    <property type="molecule type" value="Genomic_DNA"/>
</dbReference>
<keyword evidence="2" id="KW-1185">Reference proteome</keyword>
<organism evidence="1 2">
    <name type="scientific">Microthlaspi erraticum</name>
    <dbReference type="NCBI Taxonomy" id="1685480"/>
    <lineage>
        <taxon>Eukaryota</taxon>
        <taxon>Viridiplantae</taxon>
        <taxon>Streptophyta</taxon>
        <taxon>Embryophyta</taxon>
        <taxon>Tracheophyta</taxon>
        <taxon>Spermatophyta</taxon>
        <taxon>Magnoliopsida</taxon>
        <taxon>eudicotyledons</taxon>
        <taxon>Gunneridae</taxon>
        <taxon>Pentapetalae</taxon>
        <taxon>rosids</taxon>
        <taxon>malvids</taxon>
        <taxon>Brassicales</taxon>
        <taxon>Brassicaceae</taxon>
        <taxon>Coluteocarpeae</taxon>
        <taxon>Microthlaspi</taxon>
    </lineage>
</organism>
<evidence type="ECO:0000313" key="2">
    <source>
        <dbReference type="Proteomes" id="UP000467841"/>
    </source>
</evidence>
<dbReference type="Proteomes" id="UP000467841">
    <property type="component" value="Unassembled WGS sequence"/>
</dbReference>